<reference evidence="15" key="3">
    <citation type="submission" date="2016-11" db="EMBL/GenBank/DDBJ databases">
        <authorList>
            <person name="Varghese N."/>
            <person name="Submissions S."/>
        </authorList>
    </citation>
    <scope>NUCLEOTIDE SEQUENCE</scope>
    <source>
        <strain evidence="15">DSM 1682</strain>
    </source>
</reference>
<dbReference type="Pfam" id="PF02767">
    <property type="entry name" value="DNA_pol3_beta_2"/>
    <property type="match status" value="1"/>
</dbReference>
<dbReference type="RefSeq" id="WP_066046474.1">
    <property type="nucleotide sequence ID" value="NZ_CP014223.1"/>
</dbReference>
<evidence type="ECO:0000313" key="17">
    <source>
        <dbReference type="Proteomes" id="UP000184204"/>
    </source>
</evidence>
<keyword evidence="6 10" id="KW-0548">Nucleotidyltransferase</keyword>
<dbReference type="Proteomes" id="UP000068026">
    <property type="component" value="Chromosome"/>
</dbReference>
<comment type="subunit">
    <text evidence="10">Forms a ring-shaped head-to-tail homodimer around DNA.</text>
</comment>
<evidence type="ECO:0000256" key="6">
    <source>
        <dbReference type="ARBA" id="ARBA00022695"/>
    </source>
</evidence>
<keyword evidence="16" id="KW-1185">Reference proteome</keyword>
<reference evidence="17" key="4">
    <citation type="submission" date="2016-11" db="EMBL/GenBank/DDBJ databases">
        <authorList>
            <person name="Jaros S."/>
            <person name="Januszkiewicz K."/>
            <person name="Wedrychowicz H."/>
        </authorList>
    </citation>
    <scope>NUCLEOTIDE SEQUENCE [LARGE SCALE GENOMIC DNA]</scope>
    <source>
        <strain evidence="17">DSM 1682</strain>
    </source>
</reference>
<dbReference type="GO" id="GO:0003887">
    <property type="term" value="F:DNA-directed DNA polymerase activity"/>
    <property type="evidence" value="ECO:0007669"/>
    <property type="project" value="UniProtKB-UniRule"/>
</dbReference>
<dbReference type="OrthoDB" id="8421503at2"/>
<keyword evidence="9" id="KW-0238">DNA-binding</keyword>
<evidence type="ECO:0000256" key="9">
    <source>
        <dbReference type="ARBA" id="ARBA00023125"/>
    </source>
</evidence>
<dbReference type="GO" id="GO:0008408">
    <property type="term" value="F:3'-5' exonuclease activity"/>
    <property type="evidence" value="ECO:0007669"/>
    <property type="project" value="InterPro"/>
</dbReference>
<gene>
    <name evidence="14" type="primary">dnaN</name>
    <name evidence="14" type="ORF">CPRO_00020</name>
    <name evidence="15" type="ORF">SAMN02745151_00358</name>
</gene>
<protein>
    <recommendedName>
        <fullName evidence="3 10">Beta sliding clamp</fullName>
    </recommendedName>
</protein>
<keyword evidence="5 10" id="KW-0808">Transferase</keyword>
<dbReference type="SUPFAM" id="SSF55979">
    <property type="entry name" value="DNA clamp"/>
    <property type="match status" value="3"/>
</dbReference>
<accession>A0A0X8VBA5</accession>
<proteinExistence type="inferred from homology"/>
<dbReference type="GO" id="GO:0006271">
    <property type="term" value="P:DNA strand elongation involved in DNA replication"/>
    <property type="evidence" value="ECO:0007669"/>
    <property type="project" value="TreeGrafter"/>
</dbReference>
<dbReference type="PIRSF" id="PIRSF000804">
    <property type="entry name" value="DNA_pol_III_b"/>
    <property type="match status" value="1"/>
</dbReference>
<evidence type="ECO:0000256" key="3">
    <source>
        <dbReference type="ARBA" id="ARBA00021035"/>
    </source>
</evidence>
<reference evidence="16" key="2">
    <citation type="submission" date="2016-01" db="EMBL/GenBank/DDBJ databases">
        <authorList>
            <person name="Poehlein A."/>
            <person name="Schlien K."/>
            <person name="Gottschalk G."/>
            <person name="Buckel W."/>
            <person name="Daniel R."/>
        </authorList>
    </citation>
    <scope>NUCLEOTIDE SEQUENCE [LARGE SCALE GENOMIC DNA]</scope>
    <source>
        <strain evidence="16">X2</strain>
    </source>
</reference>
<evidence type="ECO:0000256" key="4">
    <source>
        <dbReference type="ARBA" id="ARBA00022490"/>
    </source>
</evidence>
<keyword evidence="4 10" id="KW-0963">Cytoplasm</keyword>
<dbReference type="Pfam" id="PF02768">
    <property type="entry name" value="DNA_pol3_beta_3"/>
    <property type="match status" value="1"/>
</dbReference>
<dbReference type="KEGG" id="cpro:CPRO_00020"/>
<evidence type="ECO:0000313" key="16">
    <source>
        <dbReference type="Proteomes" id="UP000068026"/>
    </source>
</evidence>
<evidence type="ECO:0000256" key="10">
    <source>
        <dbReference type="PIRNR" id="PIRNR000804"/>
    </source>
</evidence>
<dbReference type="GO" id="GO:0009360">
    <property type="term" value="C:DNA polymerase III complex"/>
    <property type="evidence" value="ECO:0007669"/>
    <property type="project" value="InterPro"/>
</dbReference>
<dbReference type="InterPro" id="IPR022634">
    <property type="entry name" value="DNA_polIII_beta_N"/>
</dbReference>
<evidence type="ECO:0000259" key="11">
    <source>
        <dbReference type="Pfam" id="PF00712"/>
    </source>
</evidence>
<reference evidence="14 16" key="1">
    <citation type="journal article" date="2016" name="Genome Announc.">
        <title>Complete Genome Sequence of the Amino Acid-Fermenting Clostridium propionicum X2 (DSM 1682).</title>
        <authorList>
            <person name="Poehlein A."/>
            <person name="Schlien K."/>
            <person name="Chowdhury N.P."/>
            <person name="Gottschalk G."/>
            <person name="Buckel W."/>
            <person name="Daniel R."/>
        </authorList>
    </citation>
    <scope>NUCLEOTIDE SEQUENCE [LARGE SCALE GENOMIC DNA]</scope>
    <source>
        <strain evidence="14 16">X2</strain>
    </source>
</reference>
<comment type="similarity">
    <text evidence="2 10">Belongs to the beta sliding clamp family.</text>
</comment>
<dbReference type="PANTHER" id="PTHR30478">
    <property type="entry name" value="DNA POLYMERASE III SUBUNIT BETA"/>
    <property type="match status" value="1"/>
</dbReference>
<feature type="domain" description="DNA polymerase III beta sliding clamp C-terminal" evidence="13">
    <location>
        <begin position="250"/>
        <end position="366"/>
    </location>
</feature>
<dbReference type="EMBL" id="CP014223">
    <property type="protein sequence ID" value="AMJ39630.1"/>
    <property type="molecule type" value="Genomic_DNA"/>
</dbReference>
<evidence type="ECO:0000313" key="15">
    <source>
        <dbReference type="EMBL" id="SHE31600.1"/>
    </source>
</evidence>
<evidence type="ECO:0000256" key="2">
    <source>
        <dbReference type="ARBA" id="ARBA00010752"/>
    </source>
</evidence>
<dbReference type="InterPro" id="IPR001001">
    <property type="entry name" value="DNA_polIII_beta"/>
</dbReference>
<evidence type="ECO:0000256" key="7">
    <source>
        <dbReference type="ARBA" id="ARBA00022705"/>
    </source>
</evidence>
<dbReference type="InterPro" id="IPR022635">
    <property type="entry name" value="DNA_polIII_beta_C"/>
</dbReference>
<dbReference type="SMART" id="SM00480">
    <property type="entry name" value="POL3Bc"/>
    <property type="match status" value="1"/>
</dbReference>
<feature type="domain" description="DNA polymerase III beta sliding clamp N-terminal" evidence="11">
    <location>
        <begin position="1"/>
        <end position="120"/>
    </location>
</feature>
<dbReference type="GO" id="GO:0005737">
    <property type="term" value="C:cytoplasm"/>
    <property type="evidence" value="ECO:0007669"/>
    <property type="project" value="UniProtKB-SubCell"/>
</dbReference>
<name>A0A0X8VBA5_ANAPI</name>
<sequence length="367" mass="41373">MKLICKKDLLLQYINIVNKAVSNRTTLPILECILLTADDKGFVLTGNDLELGIKTAAIEADILEKGEVAIEARIFNEIVRRLNGEDVTISTNEKNAVTIVCGSSEFSIMGQGGDDFPALPEVEQNQAYTLKQNDLRNMIRQTIFSIAQDNAKPVLTGELFEFHDEFFNIVSVDGYRISYRKNNLIQSCGKNDVIVPGKTLSELNKILSQSDEDLVSLYVTDKHILFDLGTAIMVSRLIEGDFIRYEQSFSEDFKTEVLVDKNQMIQSLERASLVSRDNRKTPVRFQIKTKNMEITAKSDMGTAFEEISVEVEGEEISIAFNPRYFIEALRSIDEENVKIHFTASLSPCTILPVEGDSFKYLILPLRM</sequence>
<dbReference type="Gene3D" id="3.10.150.10">
    <property type="entry name" value="DNA Polymerase III, subunit A, domain 2"/>
    <property type="match status" value="1"/>
</dbReference>
<evidence type="ECO:0000313" key="14">
    <source>
        <dbReference type="EMBL" id="AMJ39630.1"/>
    </source>
</evidence>
<dbReference type="GO" id="GO:0003677">
    <property type="term" value="F:DNA binding"/>
    <property type="evidence" value="ECO:0007669"/>
    <property type="project" value="UniProtKB-UniRule"/>
</dbReference>
<evidence type="ECO:0000256" key="1">
    <source>
        <dbReference type="ARBA" id="ARBA00004496"/>
    </source>
</evidence>
<dbReference type="Proteomes" id="UP000184204">
    <property type="component" value="Unassembled WGS sequence"/>
</dbReference>
<evidence type="ECO:0000256" key="5">
    <source>
        <dbReference type="ARBA" id="ARBA00022679"/>
    </source>
</evidence>
<dbReference type="NCBIfam" id="TIGR00663">
    <property type="entry name" value="dnan"/>
    <property type="match status" value="1"/>
</dbReference>
<dbReference type="EMBL" id="FQUA01000001">
    <property type="protein sequence ID" value="SHE31600.1"/>
    <property type="molecule type" value="Genomic_DNA"/>
</dbReference>
<dbReference type="InterPro" id="IPR022637">
    <property type="entry name" value="DNA_polIII_beta_cen"/>
</dbReference>
<dbReference type="PANTHER" id="PTHR30478:SF0">
    <property type="entry name" value="BETA SLIDING CLAMP"/>
    <property type="match status" value="1"/>
</dbReference>
<evidence type="ECO:0000259" key="12">
    <source>
        <dbReference type="Pfam" id="PF02767"/>
    </source>
</evidence>
<keyword evidence="8 10" id="KW-0239">DNA-directed DNA polymerase</keyword>
<dbReference type="AlphaFoldDB" id="A0A0X8VBA5"/>
<keyword evidence="7 10" id="KW-0235">DNA replication</keyword>
<dbReference type="Pfam" id="PF00712">
    <property type="entry name" value="DNA_pol3_beta"/>
    <property type="match status" value="1"/>
</dbReference>
<evidence type="ECO:0000259" key="13">
    <source>
        <dbReference type="Pfam" id="PF02768"/>
    </source>
</evidence>
<dbReference type="Gene3D" id="3.70.10.10">
    <property type="match status" value="1"/>
</dbReference>
<evidence type="ECO:0000256" key="8">
    <source>
        <dbReference type="ARBA" id="ARBA00022932"/>
    </source>
</evidence>
<comment type="function">
    <text evidence="10">Confers DNA tethering and processivity to DNA polymerases and other proteins. Acts as a clamp, forming a ring around DNA (a reaction catalyzed by the clamp-loading complex) which diffuses in an ATP-independent manner freely and bidirectionally along dsDNA. Initially characterized for its ability to contact the catalytic subunit of DNA polymerase III (Pol III), a complex, multichain enzyme responsible for most of the replicative synthesis in bacteria; Pol III exhibits 3'-5' exonuclease proofreading activity. The beta chain is required for initiation of replication as well as for processivity of DNA replication.</text>
</comment>
<comment type="subcellular location">
    <subcellularLocation>
        <location evidence="1 10">Cytoplasm</location>
    </subcellularLocation>
</comment>
<dbReference type="InterPro" id="IPR046938">
    <property type="entry name" value="DNA_clamp_sf"/>
</dbReference>
<dbReference type="CDD" id="cd00140">
    <property type="entry name" value="beta_clamp"/>
    <property type="match status" value="1"/>
</dbReference>
<feature type="domain" description="DNA polymerase III beta sliding clamp central" evidence="12">
    <location>
        <begin position="129"/>
        <end position="242"/>
    </location>
</feature>
<organism evidence="15 17">
    <name type="scientific">Anaerotignum propionicum DSM 1682</name>
    <dbReference type="NCBI Taxonomy" id="991789"/>
    <lineage>
        <taxon>Bacteria</taxon>
        <taxon>Bacillati</taxon>
        <taxon>Bacillota</taxon>
        <taxon>Clostridia</taxon>
        <taxon>Lachnospirales</taxon>
        <taxon>Anaerotignaceae</taxon>
        <taxon>Anaerotignum</taxon>
    </lineage>
</organism>